<gene>
    <name evidence="1" type="ORF">WSS_A34322</name>
</gene>
<dbReference type="Proteomes" id="UP000005951">
    <property type="component" value="Unassembled WGS sequence"/>
</dbReference>
<evidence type="ECO:0000313" key="2">
    <source>
        <dbReference type="Proteomes" id="UP000005951"/>
    </source>
</evidence>
<evidence type="ECO:0008006" key="3">
    <source>
        <dbReference type="Google" id="ProtNLM"/>
    </source>
</evidence>
<proteinExistence type="predicted"/>
<sequence length="534" mass="58058">MSADHYAGAPLVERLLARIGVTPEFRKHNQAARDLGDDSAIFDHMPAGYLHGGHVPPAKGYNEPFGGYQPNIDRGALWQGTTAQLAGLYPFAAAAGAQVRGVPFGRHLHTAEPIGIDPAQWLKDGLVTNTGIWCQMQPGAGKSAFSKRLGMGLVGYGFMMLVPGDLKNEYTALVKAMAGDVFELGRGLHSVNPLDLGVLREAIAVATGARKEQLLETARSRRLDLVEALLVIGGSKRLDPTWRLYLARAVDLADQAATDPRGPVIPDVLRVMNVGPQALHDVVVTDDDFTYLRETRDFRNTLQLMVEGPIRGIFDRHSSFDITRDTPAISLGLQAIERDSADVVAAAMLCAQSWCSSVIDAQQAVGKRRNIYMPRDEMWRALRAGSGLVELMDRGSRMDRNDGVVTGYFTHSLTDLDALPTESDRAKAKGLAARNGIKVYGGMDHAELKRVHEISPLTSRERALLASWQAPPTWVPGQAHPGRGKYVIKSGSRLGLPVAVTLTETEKVLYDTDQAFSDITRSDVVNRLRSTAAA</sequence>
<accession>K8X9A3</accession>
<comment type="caution">
    <text evidence="1">The sequence shown here is derived from an EMBL/GenBank/DDBJ whole genome shotgun (WGS) entry which is preliminary data.</text>
</comment>
<dbReference type="RefSeq" id="WP_005262988.1">
    <property type="nucleotide sequence ID" value="NZ_AJYC02000115.1"/>
</dbReference>
<evidence type="ECO:0000313" key="1">
    <source>
        <dbReference type="EMBL" id="EKT78094.1"/>
    </source>
</evidence>
<dbReference type="AlphaFoldDB" id="K8X9A3"/>
<dbReference type="InterPro" id="IPR027417">
    <property type="entry name" value="P-loop_NTPase"/>
</dbReference>
<protein>
    <recommendedName>
        <fullName evidence="3">ATP/GTP-binding protein</fullName>
    </recommendedName>
</protein>
<dbReference type="Gene3D" id="3.40.50.300">
    <property type="entry name" value="P-loop containing nucleotide triphosphate hydrolases"/>
    <property type="match status" value="1"/>
</dbReference>
<name>K8X9A3_RHOOP</name>
<organism evidence="1 2">
    <name type="scientific">Rhodococcus opacus M213</name>
    <dbReference type="NCBI Taxonomy" id="1129896"/>
    <lineage>
        <taxon>Bacteria</taxon>
        <taxon>Bacillati</taxon>
        <taxon>Actinomycetota</taxon>
        <taxon>Actinomycetes</taxon>
        <taxon>Mycobacteriales</taxon>
        <taxon>Nocardiaceae</taxon>
        <taxon>Rhodococcus</taxon>
    </lineage>
</organism>
<reference evidence="1 2" key="1">
    <citation type="journal article" date="2013" name="Genome Announc.">
        <title>Draft Genome Sequence of Rhodococcus opacus Strain M213 Shows a Diverse Catabolic Potential.</title>
        <authorList>
            <person name="Pathak A."/>
            <person name="Green S.J."/>
            <person name="Ogram A."/>
            <person name="Chauhan A."/>
        </authorList>
    </citation>
    <scope>NUCLEOTIDE SEQUENCE [LARGE SCALE GENOMIC DNA]</scope>
    <source>
        <strain evidence="1 2">M213</strain>
    </source>
</reference>
<dbReference type="EMBL" id="AJYC02000115">
    <property type="protein sequence ID" value="EKT78094.1"/>
    <property type="molecule type" value="Genomic_DNA"/>
</dbReference>